<evidence type="ECO:0000256" key="9">
    <source>
        <dbReference type="SAM" id="MobiDB-lite"/>
    </source>
</evidence>
<keyword evidence="13" id="KW-1185">Reference proteome</keyword>
<dbReference type="FunFam" id="1.10.3380.30:FF:000001">
    <property type="entry name" value="Ski2 ATP-dependent RNA helicase"/>
    <property type="match status" value="1"/>
</dbReference>
<dbReference type="InterPro" id="IPR050699">
    <property type="entry name" value="RNA-DNA_Helicase"/>
</dbReference>
<dbReference type="GO" id="GO:0016787">
    <property type="term" value="F:hydrolase activity"/>
    <property type="evidence" value="ECO:0007669"/>
    <property type="project" value="UniProtKB-KW"/>
</dbReference>
<dbReference type="GO" id="GO:0005524">
    <property type="term" value="F:ATP binding"/>
    <property type="evidence" value="ECO:0007669"/>
    <property type="project" value="UniProtKB-KW"/>
</dbReference>
<dbReference type="InterPro" id="IPR025696">
    <property type="entry name" value="Beta-barrel_MTR4"/>
</dbReference>
<evidence type="ECO:0000256" key="3">
    <source>
        <dbReference type="ARBA" id="ARBA00022490"/>
    </source>
</evidence>
<feature type="compositionally biased region" description="Basic and acidic residues" evidence="9">
    <location>
        <begin position="525"/>
        <end position="535"/>
    </location>
</feature>
<reference evidence="12 13" key="1">
    <citation type="journal article" date="2020" name="Microbiol. Resour. Announc.">
        <title>Draft Genome Sequence of a Cladosporium Species Isolated from the Mesophotic Ascidian Didemnum maculosum.</title>
        <authorList>
            <person name="Gioti A."/>
            <person name="Siaperas R."/>
            <person name="Nikolaivits E."/>
            <person name="Le Goff G."/>
            <person name="Ouazzani J."/>
            <person name="Kotoulas G."/>
            <person name="Topakas E."/>
        </authorList>
    </citation>
    <scope>NUCLEOTIDE SEQUENCE [LARGE SCALE GENOMIC DNA]</scope>
    <source>
        <strain evidence="12 13">TM138-S3</strain>
    </source>
</reference>
<name>A0AB34KH38_9PEZI</name>
<evidence type="ECO:0000259" key="11">
    <source>
        <dbReference type="PROSITE" id="PS51194"/>
    </source>
</evidence>
<keyword evidence="4" id="KW-0547">Nucleotide-binding</keyword>
<feature type="domain" description="Helicase C-terminal" evidence="11">
    <location>
        <begin position="605"/>
        <end position="806"/>
    </location>
</feature>
<evidence type="ECO:0008006" key="14">
    <source>
        <dbReference type="Google" id="ProtNLM"/>
    </source>
</evidence>
<dbReference type="GO" id="GO:0003723">
    <property type="term" value="F:RNA binding"/>
    <property type="evidence" value="ECO:0007669"/>
    <property type="project" value="UniProtKB-KW"/>
</dbReference>
<dbReference type="PROSITE" id="PS51194">
    <property type="entry name" value="HELICASE_CTER"/>
    <property type="match status" value="1"/>
</dbReference>
<dbReference type="Pfam" id="PF17911">
    <property type="entry name" value="Ski2_N"/>
    <property type="match status" value="1"/>
</dbReference>
<comment type="similarity">
    <text evidence="2">Belongs to the helicase family. SKI2 subfamily.</text>
</comment>
<feature type="compositionally biased region" description="Acidic residues" evidence="9">
    <location>
        <begin position="231"/>
        <end position="250"/>
    </location>
</feature>
<dbReference type="SMART" id="SM00487">
    <property type="entry name" value="DEXDc"/>
    <property type="match status" value="1"/>
</dbReference>
<keyword evidence="7" id="KW-0067">ATP-binding</keyword>
<feature type="region of interest" description="Disordered" evidence="9">
    <location>
        <begin position="201"/>
        <end position="250"/>
    </location>
</feature>
<dbReference type="Pfam" id="PF13234">
    <property type="entry name" value="MTR4_beta-barrel"/>
    <property type="match status" value="1"/>
</dbReference>
<dbReference type="Pfam" id="PF00271">
    <property type="entry name" value="Helicase_C"/>
    <property type="match status" value="1"/>
</dbReference>
<dbReference type="InterPro" id="IPR040801">
    <property type="entry name" value="Ski2_N"/>
</dbReference>
<dbReference type="PROSITE" id="PS51192">
    <property type="entry name" value="HELICASE_ATP_BIND_1"/>
    <property type="match status" value="1"/>
</dbReference>
<dbReference type="SMART" id="SM00490">
    <property type="entry name" value="HELICc"/>
    <property type="match status" value="1"/>
</dbReference>
<dbReference type="Pfam" id="PF00270">
    <property type="entry name" value="DEAD"/>
    <property type="match status" value="1"/>
</dbReference>
<dbReference type="InterPro" id="IPR011545">
    <property type="entry name" value="DEAD/DEAH_box_helicase_dom"/>
</dbReference>
<dbReference type="Pfam" id="PF21408">
    <property type="entry name" value="MTR4-like_stalk"/>
    <property type="match status" value="1"/>
</dbReference>
<dbReference type="FunFam" id="3.40.50.300:FF:000987">
    <property type="entry name" value="DEAD/DEAH box RNA helicase"/>
    <property type="match status" value="1"/>
</dbReference>
<evidence type="ECO:0000256" key="8">
    <source>
        <dbReference type="ARBA" id="ARBA00022884"/>
    </source>
</evidence>
<keyword evidence="3" id="KW-0963">Cytoplasm</keyword>
<dbReference type="InterPro" id="IPR012961">
    <property type="entry name" value="Ski2/MTR4_C"/>
</dbReference>
<dbReference type="Pfam" id="PF08148">
    <property type="entry name" value="DSHCT"/>
    <property type="match status" value="1"/>
</dbReference>
<feature type="compositionally biased region" description="Low complexity" evidence="9">
    <location>
        <begin position="565"/>
        <end position="580"/>
    </location>
</feature>
<dbReference type="InterPro" id="IPR016438">
    <property type="entry name" value="SKI2-like"/>
</dbReference>
<dbReference type="InterPro" id="IPR001650">
    <property type="entry name" value="Helicase_C-like"/>
</dbReference>
<evidence type="ECO:0000259" key="10">
    <source>
        <dbReference type="PROSITE" id="PS51192"/>
    </source>
</evidence>
<organism evidence="12 13">
    <name type="scientific">Cladosporium halotolerans</name>
    <dbReference type="NCBI Taxonomy" id="1052096"/>
    <lineage>
        <taxon>Eukaryota</taxon>
        <taxon>Fungi</taxon>
        <taxon>Dikarya</taxon>
        <taxon>Ascomycota</taxon>
        <taxon>Pezizomycotina</taxon>
        <taxon>Dothideomycetes</taxon>
        <taxon>Dothideomycetidae</taxon>
        <taxon>Cladosporiales</taxon>
        <taxon>Cladosporiaceae</taxon>
        <taxon>Cladosporium</taxon>
    </lineage>
</organism>
<dbReference type="GO" id="GO:0070478">
    <property type="term" value="P:nuclear-transcribed mRNA catabolic process, 3'-5' exonucleolytic nonsense-mediated decay"/>
    <property type="evidence" value="ECO:0007669"/>
    <property type="project" value="TreeGrafter"/>
</dbReference>
<evidence type="ECO:0000313" key="12">
    <source>
        <dbReference type="EMBL" id="KAL1583117.1"/>
    </source>
</evidence>
<evidence type="ECO:0000256" key="1">
    <source>
        <dbReference type="ARBA" id="ARBA00004496"/>
    </source>
</evidence>
<protein>
    <recommendedName>
        <fullName evidence="14">Antiviral helicase</fullName>
    </recommendedName>
</protein>
<dbReference type="Proteomes" id="UP000803884">
    <property type="component" value="Unassembled WGS sequence"/>
</dbReference>
<evidence type="ECO:0000256" key="7">
    <source>
        <dbReference type="ARBA" id="ARBA00022840"/>
    </source>
</evidence>
<dbReference type="EMBL" id="JAAQHG020000039">
    <property type="protein sequence ID" value="KAL1583117.1"/>
    <property type="molecule type" value="Genomic_DNA"/>
</dbReference>
<keyword evidence="8" id="KW-0694">RNA-binding</keyword>
<accession>A0AB34KH38</accession>
<dbReference type="PANTHER" id="PTHR12131">
    <property type="entry name" value="ATP-DEPENDENT RNA AND DNA HELICASE"/>
    <property type="match status" value="1"/>
</dbReference>
<dbReference type="GeneID" id="96009705"/>
<sequence>MDDSLASALDKLTLSSEKLDSVDDILDQAKPRKRIRKSPDEVKSQLEQDFLTPSTTFSPAWLDRLQQRWDAPTKHSELFALAPTQTRTIIRFTREGLEGRVTGYKEVTVPANSATAKNSTSLLRKPANRADFVRGAAGFYPFAPGGLDAVEATAAYEDELLGQDRVDASKSNKLARVINFAAEGGLLEVPPGFSRGLKVPEKAAENAEEAKDVENVLEEEPQPQEMSNDAATDEASADQMAESEDEGEEELDALLPVEFPALAPHAPLLAGRNKHGGREWAHMVDVNRDITNFRELVPEMAREWPFELDTFQKEAVYHLEGGDSVFVAAHTSAGKTVVAEYAIALAAKHMTKAIYTSPIKALSNQKFRDFRNEFDDVGILTGDVQIRPEASCLIMTTEILRSMLYRGADLIRDVEFVIFDEVHYVNDSERGVVWEEVIIMLPEHVTLIMLSATVPNTKEFASWVGRTKKKDIYVISTPKRPVPLEHYLWADKKMFKIVDAGKNFVEKGWKDANDALSGRDKIMAAEQKAKEKEDAAVAAGRGGRGNNQRGQQGRGGQQRGGGNQRGAPAQRGRGQPAQRGHGNIARTGRGGGRTSAAQDKNIWVHLVQHLRKEELLPCCIFVFSKKRCEENADALSNLDFCTAAEKSATHMILEKSLARLKPDDRSLPQIRRIRELLSRGIAVHHGGLLPIVKECVEILFAKTLVKVLFATETFAMGLNLPTRTVVFSGYRKYDNKGFRDLVPGEYTQMAGRAGRRGLDKIGTVIIVAAGADEAPPAGRLRQMMLGEPTKLRSQFRLTYNMILNLLRVEALKIEEMIKRSFSENATQTLLPEHEKQIKISEADLEKVKRESCDICDKDIEKCHQASVDFQSLTRDLHLSMLATPVGRRMFQPKRIIVFKGKNDVRTVGILLRDGASRGANSTVQVLEVMFKKARKREDADFLPYLPRFRRLFTPLPQSESEIELRLAIIPLQDVEALTSSHLQVDVNAILRKDKDELAKAKADLLAACSSWTSSTWNELDYGKYLKEMSIRGLLDERAKASTIAQERECIHCKQLPRHFAMAHDQWVIKDKIDSIRSLMSDQNLQLLPDYQQRIAVLTDLGFIDSNSRVELKGKVACEIHSADELVLTELILENVLADYEPEEIVALLSCFVFQERTDSAPNLTPALERGIETIVKISENVNRYQTAHQVILSSDDSNDFVSRPRFGLVEVVYEWARGMPFSRIAELTDVLEGTIVRVITRLDETCREAKNAARIIGDPTLFTKMQTCQELIKRDICATASLYM</sequence>
<dbReference type="RefSeq" id="XP_069226224.1">
    <property type="nucleotide sequence ID" value="XM_069376867.1"/>
</dbReference>
<dbReference type="PIRSF" id="PIRSF005198">
    <property type="entry name" value="Antiviral_helicase_SKI2"/>
    <property type="match status" value="1"/>
</dbReference>
<dbReference type="PANTHER" id="PTHR12131:SF1">
    <property type="entry name" value="ATP-DEPENDENT RNA HELICASE SUPV3L1, MITOCHONDRIAL-RELATED"/>
    <property type="match status" value="1"/>
</dbReference>
<comment type="caution">
    <text evidence="12">The sequence shown here is derived from an EMBL/GenBank/DDBJ whole genome shotgun (WGS) entry which is preliminary data.</text>
</comment>
<evidence type="ECO:0000313" key="13">
    <source>
        <dbReference type="Proteomes" id="UP000803884"/>
    </source>
</evidence>
<dbReference type="Gene3D" id="1.10.3380.30">
    <property type="match status" value="2"/>
</dbReference>
<feature type="compositionally biased region" description="Gly residues" evidence="9">
    <location>
        <begin position="552"/>
        <end position="564"/>
    </location>
</feature>
<dbReference type="SUPFAM" id="SSF52540">
    <property type="entry name" value="P-loop containing nucleoside triphosphate hydrolases"/>
    <property type="match status" value="1"/>
</dbReference>
<dbReference type="CDD" id="cd18795">
    <property type="entry name" value="SF2_C_Ski2"/>
    <property type="match status" value="1"/>
</dbReference>
<evidence type="ECO:0000256" key="5">
    <source>
        <dbReference type="ARBA" id="ARBA00022801"/>
    </source>
</evidence>
<evidence type="ECO:0000256" key="4">
    <source>
        <dbReference type="ARBA" id="ARBA00022741"/>
    </source>
</evidence>
<keyword evidence="6" id="KW-0347">Helicase</keyword>
<dbReference type="GO" id="GO:0055087">
    <property type="term" value="C:Ski complex"/>
    <property type="evidence" value="ECO:0007669"/>
    <property type="project" value="TreeGrafter"/>
</dbReference>
<dbReference type="FunFam" id="3.40.50.300:FF:000354">
    <property type="entry name" value="ATP-dependent RNA helicase SKI2"/>
    <property type="match status" value="1"/>
</dbReference>
<dbReference type="Gene3D" id="2.30.30.1160">
    <property type="match status" value="1"/>
</dbReference>
<gene>
    <name evidence="12" type="ORF">WHR41_08263</name>
</gene>
<comment type="subcellular location">
    <subcellularLocation>
        <location evidence="1">Cytoplasm</location>
    </subcellularLocation>
</comment>
<dbReference type="InterPro" id="IPR048392">
    <property type="entry name" value="MTR4-like_stalk"/>
</dbReference>
<dbReference type="InterPro" id="IPR014001">
    <property type="entry name" value="Helicase_ATP-bd"/>
</dbReference>
<feature type="domain" description="Helicase ATP-binding" evidence="10">
    <location>
        <begin position="316"/>
        <end position="472"/>
    </location>
</feature>
<evidence type="ECO:0000256" key="6">
    <source>
        <dbReference type="ARBA" id="ARBA00022806"/>
    </source>
</evidence>
<proteinExistence type="inferred from homology"/>
<dbReference type="InterPro" id="IPR027417">
    <property type="entry name" value="P-loop_NTPase"/>
</dbReference>
<feature type="region of interest" description="Disordered" evidence="9">
    <location>
        <begin position="525"/>
        <end position="596"/>
    </location>
</feature>
<dbReference type="Gene3D" id="3.40.50.300">
    <property type="entry name" value="P-loop containing nucleotide triphosphate hydrolases"/>
    <property type="match status" value="2"/>
</dbReference>
<dbReference type="SMART" id="SM01142">
    <property type="entry name" value="DSHCT"/>
    <property type="match status" value="1"/>
</dbReference>
<feature type="compositionally biased region" description="Basic and acidic residues" evidence="9">
    <location>
        <begin position="201"/>
        <end position="214"/>
    </location>
</feature>
<keyword evidence="5" id="KW-0378">Hydrolase</keyword>
<evidence type="ECO:0000256" key="2">
    <source>
        <dbReference type="ARBA" id="ARBA00010140"/>
    </source>
</evidence>
<dbReference type="GO" id="GO:0003724">
    <property type="term" value="F:RNA helicase activity"/>
    <property type="evidence" value="ECO:0007669"/>
    <property type="project" value="InterPro"/>
</dbReference>